<protein>
    <recommendedName>
        <fullName evidence="4">Ribosomal biogenesis protein LAS1L</fullName>
    </recommendedName>
</protein>
<dbReference type="GO" id="GO:0000470">
    <property type="term" value="P:maturation of LSU-rRNA"/>
    <property type="evidence" value="ECO:0007669"/>
    <property type="project" value="TreeGrafter"/>
</dbReference>
<dbReference type="PANTHER" id="PTHR15002:SF0">
    <property type="entry name" value="RIBOSOMAL BIOGENESIS PROTEIN LAS1L"/>
    <property type="match status" value="1"/>
</dbReference>
<evidence type="ECO:0000313" key="2">
    <source>
        <dbReference type="EMBL" id="KAG8448198.1"/>
    </source>
</evidence>
<feature type="compositionally biased region" description="Acidic residues" evidence="1">
    <location>
        <begin position="164"/>
        <end position="174"/>
    </location>
</feature>
<dbReference type="EMBL" id="JAACNH010000003">
    <property type="protein sequence ID" value="KAG8448198.1"/>
    <property type="molecule type" value="Genomic_DNA"/>
</dbReference>
<dbReference type="Pfam" id="PF04031">
    <property type="entry name" value="Las1"/>
    <property type="match status" value="1"/>
</dbReference>
<dbReference type="Proteomes" id="UP000812440">
    <property type="component" value="Chromosome 8_10"/>
</dbReference>
<dbReference type="GO" id="GO:0004519">
    <property type="term" value="F:endonuclease activity"/>
    <property type="evidence" value="ECO:0007669"/>
    <property type="project" value="InterPro"/>
</dbReference>
<organism evidence="2 3">
    <name type="scientific">Hymenochirus boettgeri</name>
    <name type="common">Congo dwarf clawed frog</name>
    <dbReference type="NCBI Taxonomy" id="247094"/>
    <lineage>
        <taxon>Eukaryota</taxon>
        <taxon>Metazoa</taxon>
        <taxon>Chordata</taxon>
        <taxon>Craniata</taxon>
        <taxon>Vertebrata</taxon>
        <taxon>Euteleostomi</taxon>
        <taxon>Amphibia</taxon>
        <taxon>Batrachia</taxon>
        <taxon>Anura</taxon>
        <taxon>Pipoidea</taxon>
        <taxon>Pipidae</taxon>
        <taxon>Pipinae</taxon>
        <taxon>Hymenochirus</taxon>
    </lineage>
</organism>
<dbReference type="GO" id="GO:0090730">
    <property type="term" value="C:Las1 complex"/>
    <property type="evidence" value="ECO:0007669"/>
    <property type="project" value="InterPro"/>
</dbReference>
<name>A0A8T2JW53_9PIPI</name>
<accession>A0A8T2JW53</accession>
<evidence type="ECO:0008006" key="4">
    <source>
        <dbReference type="Google" id="ProtNLM"/>
    </source>
</evidence>
<dbReference type="InterPro" id="IPR007174">
    <property type="entry name" value="Las1"/>
</dbReference>
<evidence type="ECO:0000256" key="1">
    <source>
        <dbReference type="SAM" id="MobiDB-lite"/>
    </source>
</evidence>
<sequence length="590" mass="68696">MAGRKQVVAWLSKAEWEQVLEYLYSRDCKLQREALQRISAWKSRYGNSMPLAVECTADLVRCKILDMSGGMGAEELVLLYGLALVRFVNLITERKQKTVAIPLRRLANELKIPEWVVNLRHDVTHGKLPKLSLCRKGWDTVMEWLRREYWSRQLGNTPSSNWGSEEEEDSDETESIIQPLSLKEQKKQTLIGKLRDTLRSYVTEQFKIFQELHQADKSTKQWNSTAELEWLIAQIKDLVRQNSPDTSAETLLEEGFIIPSRKQLYALKIDKEDNCESLHLPRTLFRVWQPLLKVLHSQSFTQELVEKMFIRLGQCTDNNEKLRAWYLSCWISEVLTANQRAEKKNNQNARNQSTTKVKWKLFAYKVFFQWKRLMEKCLESPCKTTPNLLKLIFDYMKPSLAADTQEKLLSLCSVYIQDKDFDITEDYRDQPIYTVESLEWKLRQDSKTKAYNHWSRPTVGEEEEQEMSEQTEDEEMVTEESYDEEYFEMINTKIAAERRAALQGSAWGISEEFVKWSEYPLGVVPGQTEDPGCLLVDGYSEMAVLEQQGSQSMNGHFFPMSSPALPSAPSEILLWSQSELNHIKANLRLF</sequence>
<dbReference type="GO" id="GO:0030687">
    <property type="term" value="C:preribosome, large subunit precursor"/>
    <property type="evidence" value="ECO:0007669"/>
    <property type="project" value="TreeGrafter"/>
</dbReference>
<feature type="region of interest" description="Disordered" evidence="1">
    <location>
        <begin position="455"/>
        <end position="479"/>
    </location>
</feature>
<proteinExistence type="predicted"/>
<keyword evidence="3" id="KW-1185">Reference proteome</keyword>
<dbReference type="GO" id="GO:0000460">
    <property type="term" value="P:maturation of 5.8S rRNA"/>
    <property type="evidence" value="ECO:0007669"/>
    <property type="project" value="TreeGrafter"/>
</dbReference>
<feature type="region of interest" description="Disordered" evidence="1">
    <location>
        <begin position="156"/>
        <end position="178"/>
    </location>
</feature>
<evidence type="ECO:0000313" key="3">
    <source>
        <dbReference type="Proteomes" id="UP000812440"/>
    </source>
</evidence>
<dbReference type="AlphaFoldDB" id="A0A8T2JW53"/>
<gene>
    <name evidence="2" type="ORF">GDO86_015334</name>
</gene>
<comment type="caution">
    <text evidence="2">The sequence shown here is derived from an EMBL/GenBank/DDBJ whole genome shotgun (WGS) entry which is preliminary data.</text>
</comment>
<dbReference type="PANTHER" id="PTHR15002">
    <property type="entry name" value="RIBOSOMAL BIOGENESIS PROTEIN LAS1L"/>
    <property type="match status" value="1"/>
</dbReference>
<reference evidence="2" key="1">
    <citation type="thesis" date="2020" institute="ProQuest LLC" country="789 East Eisenhower Parkway, Ann Arbor, MI, USA">
        <title>Comparative Genomics and Chromosome Evolution.</title>
        <authorList>
            <person name="Mudd A.B."/>
        </authorList>
    </citation>
    <scope>NUCLEOTIDE SEQUENCE</scope>
    <source>
        <strain evidence="2">Female2</strain>
        <tissue evidence="2">Blood</tissue>
    </source>
</reference>
<feature type="compositionally biased region" description="Acidic residues" evidence="1">
    <location>
        <begin position="460"/>
        <end position="479"/>
    </location>
</feature>
<dbReference type="OrthoDB" id="10263222at2759"/>